<dbReference type="STRING" id="337097.BHF71_09275"/>
<feature type="transmembrane region" description="Helical" evidence="6">
    <location>
        <begin position="375"/>
        <end position="396"/>
    </location>
</feature>
<name>A0A1D2YU73_9BACI</name>
<sequence>MKKYLLKLLQMSSGVRRFIASESLLGIGFGIFMLVFNLHLLDLGFDEAEIGRITSVGTIIMGIFSIPSGLLANKYGRKKVLVSGIILIGIGYAGIGIGVRSLIIYISQIIMSLGVTLLITSEIQLLFYYSRSNREETQAYSMLFAIFTLFTGIGTILGGYLPSWLGGKTTIYQGALFISSGIILSVALIRGILLPQEKDSDVNTSHILSFEKFTKQIKNRNLWLFSTFTLLIGVSYAFVIPFLNIIVKFRYGWNDEPVSIVLTINGLFLFIGSILLPYILEKIGLEKTYFFVFLSNVLMSIVLYLSMPIYLFIPLLLLRGGSFTMLNNIVESQTMQSIEEDERNLFAGMRAVLRSLGSAVAMYLAGIILSDKNYYLPFLLSGAFILIGYIYFLVFIKPIIVLKLYSQND</sequence>
<feature type="transmembrane region" description="Helical" evidence="6">
    <location>
        <begin position="21"/>
        <end position="41"/>
    </location>
</feature>
<feature type="transmembrane region" description="Helical" evidence="6">
    <location>
        <begin position="351"/>
        <end position="369"/>
    </location>
</feature>
<dbReference type="Proteomes" id="UP000243739">
    <property type="component" value="Unassembled WGS sequence"/>
</dbReference>
<feature type="transmembrane region" description="Helical" evidence="6">
    <location>
        <begin position="222"/>
        <end position="246"/>
    </location>
</feature>
<organism evidence="8 9">
    <name type="scientific">Vulcanibacillus modesticaldus</name>
    <dbReference type="NCBI Taxonomy" id="337097"/>
    <lineage>
        <taxon>Bacteria</taxon>
        <taxon>Bacillati</taxon>
        <taxon>Bacillota</taxon>
        <taxon>Bacilli</taxon>
        <taxon>Bacillales</taxon>
        <taxon>Bacillaceae</taxon>
        <taxon>Vulcanibacillus</taxon>
    </lineage>
</organism>
<feature type="transmembrane region" description="Helical" evidence="6">
    <location>
        <begin position="105"/>
        <end position="129"/>
    </location>
</feature>
<protein>
    <recommendedName>
        <fullName evidence="7">Major facilitator superfamily (MFS) profile domain-containing protein</fullName>
    </recommendedName>
</protein>
<feature type="transmembrane region" description="Helical" evidence="6">
    <location>
        <begin position="53"/>
        <end position="73"/>
    </location>
</feature>
<dbReference type="EMBL" id="MIJF01000026">
    <property type="protein sequence ID" value="OEF99260.1"/>
    <property type="molecule type" value="Genomic_DNA"/>
</dbReference>
<feature type="transmembrane region" description="Helical" evidence="6">
    <location>
        <begin position="171"/>
        <end position="193"/>
    </location>
</feature>
<evidence type="ECO:0000256" key="5">
    <source>
        <dbReference type="ARBA" id="ARBA00023136"/>
    </source>
</evidence>
<dbReference type="RefSeq" id="WP_069656857.1">
    <property type="nucleotide sequence ID" value="NZ_MIJF01000026.1"/>
</dbReference>
<dbReference type="OrthoDB" id="1726922at2"/>
<feature type="transmembrane region" description="Helical" evidence="6">
    <location>
        <begin position="141"/>
        <end position="165"/>
    </location>
</feature>
<dbReference type="Gene3D" id="1.20.1250.20">
    <property type="entry name" value="MFS general substrate transporter like domains"/>
    <property type="match status" value="2"/>
</dbReference>
<dbReference type="Pfam" id="PF07690">
    <property type="entry name" value="MFS_1"/>
    <property type="match status" value="1"/>
</dbReference>
<comment type="caution">
    <text evidence="8">The sequence shown here is derived from an EMBL/GenBank/DDBJ whole genome shotgun (WGS) entry which is preliminary data.</text>
</comment>
<reference evidence="8 9" key="1">
    <citation type="submission" date="2016-09" db="EMBL/GenBank/DDBJ databases">
        <title>Draft genome sequence for the type strain of Vulcanibacillus modesticaldus BR, a strictly anaerobic, moderately thermophilic, and nitrate-reducing bacterium from deep sea-hydrothermal vents of the Mid-Atlantic Ridge.</title>
        <authorList>
            <person name="Abin C.A."/>
            <person name="Hollibaugh J.T."/>
        </authorList>
    </citation>
    <scope>NUCLEOTIDE SEQUENCE [LARGE SCALE GENOMIC DNA]</scope>
    <source>
        <strain evidence="8 9">BR</strain>
    </source>
</reference>
<keyword evidence="9" id="KW-1185">Reference proteome</keyword>
<dbReference type="PROSITE" id="PS50850">
    <property type="entry name" value="MFS"/>
    <property type="match status" value="1"/>
</dbReference>
<evidence type="ECO:0000256" key="4">
    <source>
        <dbReference type="ARBA" id="ARBA00022989"/>
    </source>
</evidence>
<dbReference type="InterPro" id="IPR036259">
    <property type="entry name" value="MFS_trans_sf"/>
</dbReference>
<evidence type="ECO:0000256" key="2">
    <source>
        <dbReference type="ARBA" id="ARBA00022448"/>
    </source>
</evidence>
<evidence type="ECO:0000256" key="3">
    <source>
        <dbReference type="ARBA" id="ARBA00022692"/>
    </source>
</evidence>
<proteinExistence type="predicted"/>
<keyword evidence="4 6" id="KW-1133">Transmembrane helix</keyword>
<evidence type="ECO:0000313" key="8">
    <source>
        <dbReference type="EMBL" id="OEF99260.1"/>
    </source>
</evidence>
<evidence type="ECO:0000256" key="6">
    <source>
        <dbReference type="SAM" id="Phobius"/>
    </source>
</evidence>
<dbReference type="GO" id="GO:0005886">
    <property type="term" value="C:plasma membrane"/>
    <property type="evidence" value="ECO:0007669"/>
    <property type="project" value="UniProtKB-SubCell"/>
</dbReference>
<dbReference type="InterPro" id="IPR020846">
    <property type="entry name" value="MFS_dom"/>
</dbReference>
<evidence type="ECO:0000313" key="9">
    <source>
        <dbReference type="Proteomes" id="UP000243739"/>
    </source>
</evidence>
<accession>A0A1D2YU73</accession>
<dbReference type="InterPro" id="IPR011701">
    <property type="entry name" value="MFS"/>
</dbReference>
<evidence type="ECO:0000256" key="1">
    <source>
        <dbReference type="ARBA" id="ARBA00004651"/>
    </source>
</evidence>
<dbReference type="GO" id="GO:0022857">
    <property type="term" value="F:transmembrane transporter activity"/>
    <property type="evidence" value="ECO:0007669"/>
    <property type="project" value="InterPro"/>
</dbReference>
<keyword evidence="2" id="KW-0813">Transport</keyword>
<comment type="subcellular location">
    <subcellularLocation>
        <location evidence="1">Cell membrane</location>
        <topology evidence="1">Multi-pass membrane protein</topology>
    </subcellularLocation>
</comment>
<evidence type="ECO:0000259" key="7">
    <source>
        <dbReference type="PROSITE" id="PS50850"/>
    </source>
</evidence>
<feature type="transmembrane region" description="Helical" evidence="6">
    <location>
        <begin position="288"/>
        <end position="305"/>
    </location>
</feature>
<dbReference type="InterPro" id="IPR052528">
    <property type="entry name" value="Sugar_transport-like"/>
</dbReference>
<dbReference type="AlphaFoldDB" id="A0A1D2YU73"/>
<dbReference type="PANTHER" id="PTHR23526">
    <property type="entry name" value="INTEGRAL MEMBRANE TRANSPORT PROTEIN-RELATED"/>
    <property type="match status" value="1"/>
</dbReference>
<feature type="domain" description="Major facilitator superfamily (MFS) profile" evidence="7">
    <location>
        <begin position="14"/>
        <end position="400"/>
    </location>
</feature>
<dbReference type="PANTHER" id="PTHR23526:SF4">
    <property type="entry name" value="INTEGRAL MEMBRANE TRANSPORT PROTEIN"/>
    <property type="match status" value="1"/>
</dbReference>
<feature type="transmembrane region" description="Helical" evidence="6">
    <location>
        <begin position="80"/>
        <end position="99"/>
    </location>
</feature>
<keyword evidence="5 6" id="KW-0472">Membrane</keyword>
<dbReference type="SUPFAM" id="SSF103473">
    <property type="entry name" value="MFS general substrate transporter"/>
    <property type="match status" value="1"/>
</dbReference>
<keyword evidence="3 6" id="KW-0812">Transmembrane</keyword>
<gene>
    <name evidence="8" type="ORF">BHF71_09275</name>
</gene>
<feature type="transmembrane region" description="Helical" evidence="6">
    <location>
        <begin position="258"/>
        <end position="276"/>
    </location>
</feature>